<evidence type="ECO:0000313" key="1">
    <source>
        <dbReference type="Ensembl" id="ENSDNVP00000014922.1"/>
    </source>
</evidence>
<keyword evidence="2" id="KW-1185">Reference proteome</keyword>
<evidence type="ECO:0000313" key="2">
    <source>
        <dbReference type="Proteomes" id="UP000694423"/>
    </source>
</evidence>
<dbReference type="Ensembl" id="ENSDNVT00000017922.1">
    <property type="protein sequence ID" value="ENSDNVP00000014922.1"/>
    <property type="gene ID" value="ENSDNVG00000010497.1"/>
</dbReference>
<sequence>MRDQDCSSAGEVLCNCFAFSCNLREYKCTSFLGYVESWTRDAASWRTFLPAKRE</sequence>
<reference evidence="1" key="1">
    <citation type="submission" date="2025-08" db="UniProtKB">
        <authorList>
            <consortium name="Ensembl"/>
        </authorList>
    </citation>
    <scope>IDENTIFICATION</scope>
</reference>
<name>A0A8C4K2A0_DRONO</name>
<reference evidence="1" key="2">
    <citation type="submission" date="2025-09" db="UniProtKB">
        <authorList>
            <consortium name="Ensembl"/>
        </authorList>
    </citation>
    <scope>IDENTIFICATION</scope>
</reference>
<accession>A0A8C4K2A0</accession>
<dbReference type="AlphaFoldDB" id="A0A8C4K2A0"/>
<protein>
    <submittedName>
        <fullName evidence="1">Uncharacterized protein</fullName>
    </submittedName>
</protein>
<proteinExistence type="predicted"/>
<dbReference type="Proteomes" id="UP000694423">
    <property type="component" value="Unplaced"/>
</dbReference>
<organism evidence="1 2">
    <name type="scientific">Dromaius novaehollandiae</name>
    <name type="common">Emu</name>
    <dbReference type="NCBI Taxonomy" id="8790"/>
    <lineage>
        <taxon>Eukaryota</taxon>
        <taxon>Metazoa</taxon>
        <taxon>Chordata</taxon>
        <taxon>Craniata</taxon>
        <taxon>Vertebrata</taxon>
        <taxon>Euteleostomi</taxon>
        <taxon>Archelosauria</taxon>
        <taxon>Archosauria</taxon>
        <taxon>Dinosauria</taxon>
        <taxon>Saurischia</taxon>
        <taxon>Theropoda</taxon>
        <taxon>Coelurosauria</taxon>
        <taxon>Aves</taxon>
        <taxon>Palaeognathae</taxon>
        <taxon>Casuariiformes</taxon>
        <taxon>Dromaiidae</taxon>
        <taxon>Dromaius</taxon>
    </lineage>
</organism>